<keyword evidence="2" id="KW-0472">Membrane</keyword>
<gene>
    <name evidence="3" type="ORF">BN10_640003</name>
</gene>
<comment type="caution">
    <text evidence="3">The sequence shown here is derived from an EMBL/GenBank/DDBJ whole genome shotgun (WGS) entry which is preliminary data.</text>
</comment>
<feature type="transmembrane region" description="Helical" evidence="2">
    <location>
        <begin position="151"/>
        <end position="171"/>
    </location>
</feature>
<dbReference type="AlphaFoldDB" id="N0E165"/>
<evidence type="ECO:0000313" key="3">
    <source>
        <dbReference type="EMBL" id="CCH70678.1"/>
    </source>
</evidence>
<reference evidence="3 4" key="1">
    <citation type="journal article" date="2013" name="ISME J.">
        <title>A metabolic model for members of the genus Tetrasphaera involved in enhanced biological phosphorus removal.</title>
        <authorList>
            <person name="Kristiansen R."/>
            <person name="Nguyen H.T.T."/>
            <person name="Saunders A.M."/>
            <person name="Nielsen J.L."/>
            <person name="Wimmer R."/>
            <person name="Le V.Q."/>
            <person name="McIlroy S.J."/>
            <person name="Petrovski S."/>
            <person name="Seviour R.J."/>
            <person name="Calteau A."/>
            <person name="Nielsen K.L."/>
            <person name="Nielsen P.H."/>
        </authorList>
    </citation>
    <scope>NUCLEOTIDE SEQUENCE [LARGE SCALE GENOMIC DNA]</scope>
    <source>
        <strain evidence="3 4">Lp2</strain>
    </source>
</reference>
<dbReference type="STRING" id="1193181.BN10_640003"/>
<dbReference type="Pfam" id="PF09490">
    <property type="entry name" value="CbtA"/>
    <property type="match status" value="1"/>
</dbReference>
<dbReference type="InterPro" id="IPR012666">
    <property type="entry name" value="CbtA_put"/>
</dbReference>
<evidence type="ECO:0000256" key="1">
    <source>
        <dbReference type="SAM" id="MobiDB-lite"/>
    </source>
</evidence>
<sequence>MTARAILLRGLLAGLIAGIATFAVAYTVGEPHVERAISLEEAAATAAEAPAPAEDDGHSHSHDEEGTEVSRSTQSTVGLLTGTLTVSVAIGGVVSLIAAAVAGRLGRIGLGGSTALVAAVGFVGFALVPFLKYPSTPPAVGNGETIGTRTALYFGFLLVSVVAAVAAVLVANRLAATRGAYTAVVVGLVGYVVVVVVAGLAFPTVNEVGDFPADTLWFFRRASLFTLTTMWAVIGIVLTGLLLRLQTQQAAPAATRELQPAH</sequence>
<dbReference type="Proteomes" id="UP000013167">
    <property type="component" value="Unassembled WGS sequence"/>
</dbReference>
<feature type="compositionally biased region" description="Basic and acidic residues" evidence="1">
    <location>
        <begin position="55"/>
        <end position="64"/>
    </location>
</feature>
<feature type="transmembrane region" description="Helical" evidence="2">
    <location>
        <begin position="77"/>
        <end position="101"/>
    </location>
</feature>
<keyword evidence="4" id="KW-1185">Reference proteome</keyword>
<organism evidence="3 4">
    <name type="scientific">Phycicoccus elongatus Lp2</name>
    <dbReference type="NCBI Taxonomy" id="1193181"/>
    <lineage>
        <taxon>Bacteria</taxon>
        <taxon>Bacillati</taxon>
        <taxon>Actinomycetota</taxon>
        <taxon>Actinomycetes</taxon>
        <taxon>Micrococcales</taxon>
        <taxon>Intrasporangiaceae</taxon>
        <taxon>Phycicoccus</taxon>
    </lineage>
</organism>
<dbReference type="HOGENOM" id="CLU_090632_0_0_11"/>
<dbReference type="EMBL" id="CAIZ01000135">
    <property type="protein sequence ID" value="CCH70678.1"/>
    <property type="molecule type" value="Genomic_DNA"/>
</dbReference>
<dbReference type="eggNOG" id="COG5446">
    <property type="taxonomic scope" value="Bacteria"/>
</dbReference>
<keyword evidence="2" id="KW-1133">Transmembrane helix</keyword>
<feature type="region of interest" description="Disordered" evidence="1">
    <location>
        <begin position="47"/>
        <end position="74"/>
    </location>
</feature>
<evidence type="ECO:0000256" key="2">
    <source>
        <dbReference type="SAM" id="Phobius"/>
    </source>
</evidence>
<proteinExistence type="predicted"/>
<keyword evidence="2" id="KW-0812">Transmembrane</keyword>
<evidence type="ECO:0000313" key="4">
    <source>
        <dbReference type="Proteomes" id="UP000013167"/>
    </source>
</evidence>
<protein>
    <submittedName>
        <fullName evidence="3">Uncharacterized protein</fullName>
    </submittedName>
</protein>
<name>N0E165_9MICO</name>
<dbReference type="RefSeq" id="WP_010850521.1">
    <property type="nucleotide sequence ID" value="NZ_HF570956.1"/>
</dbReference>
<accession>N0E165</accession>
<feature type="transmembrane region" description="Helical" evidence="2">
    <location>
        <begin position="108"/>
        <end position="131"/>
    </location>
</feature>
<feature type="transmembrane region" description="Helical" evidence="2">
    <location>
        <begin position="222"/>
        <end position="243"/>
    </location>
</feature>
<feature type="transmembrane region" description="Helical" evidence="2">
    <location>
        <begin position="183"/>
        <end position="202"/>
    </location>
</feature>
<dbReference type="OrthoDB" id="6851830at2"/>